<evidence type="ECO:0000256" key="3">
    <source>
        <dbReference type="ARBA" id="ARBA00022722"/>
    </source>
</evidence>
<proteinExistence type="inferred from homology"/>
<name>A0ABT1Y036_9FIRM</name>
<sequence>MDGYTFEQFMADKKTISACAFTVSQIGELAEDITTDTQEKHSSIPWKSIKGMRNKIVHDYENIDLAVLWGTISKSLPELMNQIDGILYHEIEETNIFDNEEDEKFKR</sequence>
<comment type="caution">
    <text evidence="7">The sequence shown here is derived from an EMBL/GenBank/DDBJ whole genome shotgun (WGS) entry which is preliminary data.</text>
</comment>
<dbReference type="InterPro" id="IPR008201">
    <property type="entry name" value="HepT-like"/>
</dbReference>
<reference evidence="7 8" key="1">
    <citation type="submission" date="2022-08" db="EMBL/GenBank/DDBJ databases">
        <title>Proteogenomics of the novel Dehalobacterium formicoaceticum strain EZ94 highlights a key role of methyltransferases during anaerobic dichloromethane degradation.</title>
        <authorList>
            <person name="Wasmund K."/>
        </authorList>
    </citation>
    <scope>NUCLEOTIDE SEQUENCE [LARGE SCALE GENOMIC DNA]</scope>
    <source>
        <strain evidence="7 8">EZ94</strain>
    </source>
</reference>
<evidence type="ECO:0000256" key="5">
    <source>
        <dbReference type="ARBA" id="ARBA00022801"/>
    </source>
</evidence>
<dbReference type="PANTHER" id="PTHR34139">
    <property type="entry name" value="UPF0331 PROTEIN MJ0127"/>
    <property type="match status" value="1"/>
</dbReference>
<keyword evidence="1" id="KW-0597">Phosphoprotein</keyword>
<keyword evidence="8" id="KW-1185">Reference proteome</keyword>
<accession>A0ABT1Y036</accession>
<evidence type="ECO:0000256" key="4">
    <source>
        <dbReference type="ARBA" id="ARBA00022741"/>
    </source>
</evidence>
<evidence type="ECO:0000313" key="8">
    <source>
        <dbReference type="Proteomes" id="UP001524944"/>
    </source>
</evidence>
<gene>
    <name evidence="7" type="ORF">NVS47_01660</name>
</gene>
<keyword evidence="3" id="KW-0540">Nuclease</keyword>
<evidence type="ECO:0000256" key="1">
    <source>
        <dbReference type="ARBA" id="ARBA00022553"/>
    </source>
</evidence>
<evidence type="ECO:0000313" key="7">
    <source>
        <dbReference type="EMBL" id="MCR6544229.1"/>
    </source>
</evidence>
<comment type="similarity">
    <text evidence="6">Belongs to the HepT RNase toxin family.</text>
</comment>
<dbReference type="Pfam" id="PF01934">
    <property type="entry name" value="HepT-like"/>
    <property type="match status" value="1"/>
</dbReference>
<evidence type="ECO:0000256" key="2">
    <source>
        <dbReference type="ARBA" id="ARBA00022649"/>
    </source>
</evidence>
<keyword evidence="2" id="KW-1277">Toxin-antitoxin system</keyword>
<dbReference type="InterPro" id="IPR051813">
    <property type="entry name" value="HepT_RNase_toxin"/>
</dbReference>
<dbReference type="EMBL" id="JANPWE010000001">
    <property type="protein sequence ID" value="MCR6544229.1"/>
    <property type="molecule type" value="Genomic_DNA"/>
</dbReference>
<dbReference type="RefSeq" id="WP_257912202.1">
    <property type="nucleotide sequence ID" value="NZ_JANPWE010000001.1"/>
</dbReference>
<dbReference type="InterPro" id="IPR037038">
    <property type="entry name" value="HepT-like_sf"/>
</dbReference>
<organism evidence="7 8">
    <name type="scientific">Dehalobacterium formicoaceticum</name>
    <dbReference type="NCBI Taxonomy" id="51515"/>
    <lineage>
        <taxon>Bacteria</taxon>
        <taxon>Bacillati</taxon>
        <taxon>Bacillota</taxon>
        <taxon>Clostridia</taxon>
        <taxon>Eubacteriales</taxon>
        <taxon>Peptococcaceae</taxon>
        <taxon>Dehalobacterium</taxon>
    </lineage>
</organism>
<dbReference type="Proteomes" id="UP001524944">
    <property type="component" value="Unassembled WGS sequence"/>
</dbReference>
<dbReference type="Gene3D" id="1.20.120.580">
    <property type="entry name" value="bsu32300-like"/>
    <property type="match status" value="1"/>
</dbReference>
<keyword evidence="5" id="KW-0378">Hydrolase</keyword>
<evidence type="ECO:0000256" key="6">
    <source>
        <dbReference type="ARBA" id="ARBA00024207"/>
    </source>
</evidence>
<dbReference type="PANTHER" id="PTHR34139:SF1">
    <property type="entry name" value="RNASE MJ1380-RELATED"/>
    <property type="match status" value="1"/>
</dbReference>
<protein>
    <submittedName>
        <fullName evidence="7">DUF86 domain-containing protein</fullName>
    </submittedName>
</protein>
<keyword evidence="4" id="KW-0547">Nucleotide-binding</keyword>